<keyword evidence="7" id="KW-1185">Reference proteome</keyword>
<evidence type="ECO:0000256" key="2">
    <source>
        <dbReference type="ARBA" id="ARBA00022679"/>
    </source>
</evidence>
<dbReference type="GO" id="GO:0005783">
    <property type="term" value="C:endoplasmic reticulum"/>
    <property type="evidence" value="ECO:0007669"/>
    <property type="project" value="TreeGrafter"/>
</dbReference>
<proteinExistence type="inferred from homology"/>
<comment type="similarity">
    <text evidence="1">Belongs to the 1-acyl-sn-glycerol-3-phosphate acyltransferase family.</text>
</comment>
<dbReference type="PANTHER" id="PTHR10983:SF73">
    <property type="entry name" value="1-ACYL-SN-GLYCEROL-3-PHOSPHATE ACYLTRANSFERASE EPSILON"/>
    <property type="match status" value="1"/>
</dbReference>
<comment type="caution">
    <text evidence="6">The sequence shown here is derived from an EMBL/GenBank/DDBJ whole genome shotgun (WGS) entry which is preliminary data.</text>
</comment>
<keyword evidence="3 6" id="KW-0012">Acyltransferase</keyword>
<dbReference type="Pfam" id="PF16076">
    <property type="entry name" value="Acyltransf_C"/>
    <property type="match status" value="1"/>
</dbReference>
<dbReference type="CDD" id="cd07990">
    <property type="entry name" value="LPLAT_LCLAT1-like"/>
    <property type="match status" value="1"/>
</dbReference>
<gene>
    <name evidence="6" type="ORF">A3Q56_05031</name>
</gene>
<feature type="transmembrane region" description="Helical" evidence="4">
    <location>
        <begin position="355"/>
        <end position="375"/>
    </location>
</feature>
<dbReference type="EMBL" id="LWCA01000722">
    <property type="protein sequence ID" value="OAF67206.1"/>
    <property type="molecule type" value="Genomic_DNA"/>
</dbReference>
<dbReference type="GO" id="GO:0016746">
    <property type="term" value="F:acyltransferase activity"/>
    <property type="evidence" value="ECO:0007669"/>
    <property type="project" value="UniProtKB-KW"/>
</dbReference>
<sequence>MYKIEMKFSTSFIIYAYLRCFIGLTTAMSVIPVLVTIYFIIMILLLPFPKDYSIYSEKFIYAMYQSMLIFFFDKLNFSTKIIMYGDYEKWFNKSGNSILICNHQSYVDWMLINLLCIRRQFMELSYISFMVKDSLKYIPYYGYYFYIHGFIYVSRGRSHSLEKTKNQLEKLKKRPNYNLVIYPEGTCYNLLNEVKLQKSKIFAAKNGFAELHNVLFPRFHGLKVSLQVLNDSLKYVYNITVFYESKNKDSVFIPSLKTFILGYFEYIHINIEQFDILEIKRQIGDYDDDNIKKWLYKTFSQKDEMISQFKNGRSWGKGYEAKCPTFPPLLSTLVCIFLVTATLCIIILLSTIKMFIITTVIVIGLSVIMTMYAIISI</sequence>
<name>A0A177AYZ4_9BILA</name>
<feature type="domain" description="Phospholipid/glycerol acyltransferase" evidence="5">
    <location>
        <begin position="97"/>
        <end position="223"/>
    </location>
</feature>
<dbReference type="Proteomes" id="UP000078046">
    <property type="component" value="Unassembled WGS sequence"/>
</dbReference>
<dbReference type="InterPro" id="IPR032098">
    <property type="entry name" value="Acyltransf_C"/>
</dbReference>
<accession>A0A177AYZ4</accession>
<dbReference type="Pfam" id="PF01553">
    <property type="entry name" value="Acyltransferase"/>
    <property type="match status" value="1"/>
</dbReference>
<feature type="transmembrane region" description="Helical" evidence="4">
    <location>
        <begin position="21"/>
        <end position="47"/>
    </location>
</feature>
<evidence type="ECO:0000313" key="7">
    <source>
        <dbReference type="Proteomes" id="UP000078046"/>
    </source>
</evidence>
<dbReference type="SUPFAM" id="SSF69593">
    <property type="entry name" value="Glycerol-3-phosphate (1)-acyltransferase"/>
    <property type="match status" value="1"/>
</dbReference>
<keyword evidence="4" id="KW-0812">Transmembrane</keyword>
<dbReference type="InterPro" id="IPR002123">
    <property type="entry name" value="Plipid/glycerol_acylTrfase"/>
</dbReference>
<keyword evidence="2 6" id="KW-0808">Transferase</keyword>
<evidence type="ECO:0000256" key="4">
    <source>
        <dbReference type="SAM" id="Phobius"/>
    </source>
</evidence>
<feature type="transmembrane region" description="Helical" evidence="4">
    <location>
        <begin position="329"/>
        <end position="349"/>
    </location>
</feature>
<dbReference type="GO" id="GO:0036149">
    <property type="term" value="P:phosphatidylinositol acyl-chain remodeling"/>
    <property type="evidence" value="ECO:0007669"/>
    <property type="project" value="TreeGrafter"/>
</dbReference>
<dbReference type="OrthoDB" id="189226at2759"/>
<organism evidence="6 7">
    <name type="scientific">Intoshia linei</name>
    <dbReference type="NCBI Taxonomy" id="1819745"/>
    <lineage>
        <taxon>Eukaryota</taxon>
        <taxon>Metazoa</taxon>
        <taxon>Spiralia</taxon>
        <taxon>Lophotrochozoa</taxon>
        <taxon>Mesozoa</taxon>
        <taxon>Orthonectida</taxon>
        <taxon>Rhopaluridae</taxon>
        <taxon>Intoshia</taxon>
    </lineage>
</organism>
<dbReference type="SMART" id="SM00563">
    <property type="entry name" value="PlsC"/>
    <property type="match status" value="1"/>
</dbReference>
<reference evidence="6 7" key="1">
    <citation type="submission" date="2016-04" db="EMBL/GenBank/DDBJ databases">
        <title>The genome of Intoshia linei affirms orthonectids as highly simplified spiralians.</title>
        <authorList>
            <person name="Mikhailov K.V."/>
            <person name="Slusarev G.S."/>
            <person name="Nikitin M.A."/>
            <person name="Logacheva M.D."/>
            <person name="Penin A."/>
            <person name="Aleoshin V."/>
            <person name="Panchin Y.V."/>
        </authorList>
    </citation>
    <scope>NUCLEOTIDE SEQUENCE [LARGE SCALE GENOMIC DNA]</scope>
    <source>
        <strain evidence="6">Intl2013</strain>
        <tissue evidence="6">Whole animal</tissue>
    </source>
</reference>
<dbReference type="AlphaFoldDB" id="A0A177AYZ4"/>
<keyword evidence="4" id="KW-0472">Membrane</keyword>
<dbReference type="PANTHER" id="PTHR10983">
    <property type="entry name" value="1-ACYLGLYCEROL-3-PHOSPHATE ACYLTRANSFERASE-RELATED"/>
    <property type="match status" value="1"/>
</dbReference>
<evidence type="ECO:0000313" key="6">
    <source>
        <dbReference type="EMBL" id="OAF67206.1"/>
    </source>
</evidence>
<evidence type="ECO:0000256" key="1">
    <source>
        <dbReference type="ARBA" id="ARBA00008655"/>
    </source>
</evidence>
<protein>
    <submittedName>
        <fullName evidence="6">1-AGP acyltransferase 5</fullName>
    </submittedName>
</protein>
<evidence type="ECO:0000256" key="3">
    <source>
        <dbReference type="ARBA" id="ARBA00023315"/>
    </source>
</evidence>
<evidence type="ECO:0000259" key="5">
    <source>
        <dbReference type="SMART" id="SM00563"/>
    </source>
</evidence>
<keyword evidence="4" id="KW-1133">Transmembrane helix</keyword>